<feature type="domain" description="Glycosyltransferase subfamily 4-like N-terminal" evidence="5">
    <location>
        <begin position="28"/>
        <end position="187"/>
    </location>
</feature>
<dbReference type="Proteomes" id="UP001204524">
    <property type="component" value="Unassembled WGS sequence"/>
</dbReference>
<keyword evidence="3" id="KW-0808">Transferase</keyword>
<comment type="similarity">
    <text evidence="1">Belongs to the glycosyltransferase group 1 family. Glycosyltransferase 4 subfamily.</text>
</comment>
<dbReference type="InterPro" id="IPR001296">
    <property type="entry name" value="Glyco_trans_1"/>
</dbReference>
<evidence type="ECO:0000259" key="5">
    <source>
        <dbReference type="Pfam" id="PF13439"/>
    </source>
</evidence>
<evidence type="ECO:0000313" key="7">
    <source>
        <dbReference type="Proteomes" id="UP001204524"/>
    </source>
</evidence>
<accession>A0ABT1L0L8</accession>
<comment type="caution">
    <text evidence="6">The sequence shown here is derived from an EMBL/GenBank/DDBJ whole genome shotgun (WGS) entry which is preliminary data.</text>
</comment>
<dbReference type="SUPFAM" id="SSF53756">
    <property type="entry name" value="UDP-Glycosyltransferase/glycogen phosphorylase"/>
    <property type="match status" value="1"/>
</dbReference>
<sequence>MQAANPASLSGRHVVLFNWRDTQNPEGGGSERYVEAMARGLVRHGAHATVFCAAHDRAPADEVVDGVRFVRRGNHLAIYVIGMLRLVFGRFGKVDLVVDVQNGLPFFTRLATRAPVVVLVHHVHREQWPVVYPGLLGRVGWWIERALAPRLYRRSQYVAVSRATRSELISLGVGRERIAVVHNGTDPAPVLDVPRSTSPQLCVLGRLVPHKQVEHAVDVIVALRADHPDATLVVVGNGWWEESLRAYVAERDAGDAVTFTGHVSEQEKHEILARSWVMLLPSLKEGWGIVIGEAGSHGVPTIAYASAGGTRESIDDGTSGLLVDTPAELVEAVRWLVSDTAERRRLGKGAREMSHTFSWAHSQESFAHVLSDVLAGRRVAVEDPDGP</sequence>
<dbReference type="PANTHER" id="PTHR12526:SF640">
    <property type="entry name" value="COLANIC ACID BIOSYNTHESIS GLYCOSYLTRANSFERASE WCAL-RELATED"/>
    <property type="match status" value="1"/>
</dbReference>
<evidence type="ECO:0000256" key="3">
    <source>
        <dbReference type="ARBA" id="ARBA00022679"/>
    </source>
</evidence>
<dbReference type="PANTHER" id="PTHR12526">
    <property type="entry name" value="GLYCOSYLTRANSFERASE"/>
    <property type="match status" value="1"/>
</dbReference>
<evidence type="ECO:0000259" key="4">
    <source>
        <dbReference type="Pfam" id="PF00534"/>
    </source>
</evidence>
<reference evidence="6 7" key="1">
    <citation type="submission" date="2022-06" db="EMBL/GenBank/DDBJ databases">
        <authorList>
            <person name="So Y."/>
        </authorList>
    </citation>
    <scope>NUCLEOTIDE SEQUENCE [LARGE SCALE GENOMIC DNA]</scope>
    <source>
        <strain evidence="6 7">STR3</strain>
    </source>
</reference>
<dbReference type="RefSeq" id="WP_254182728.1">
    <property type="nucleotide sequence ID" value="NZ_JANARS010000008.1"/>
</dbReference>
<keyword evidence="7" id="KW-1185">Reference proteome</keyword>
<dbReference type="InterPro" id="IPR028098">
    <property type="entry name" value="Glyco_trans_4-like_N"/>
</dbReference>
<keyword evidence="2" id="KW-0328">Glycosyltransferase</keyword>
<dbReference type="Pfam" id="PF13439">
    <property type="entry name" value="Glyco_transf_4"/>
    <property type="match status" value="1"/>
</dbReference>
<organism evidence="6 7">
    <name type="scientific">Nocardioides pinisoli</name>
    <dbReference type="NCBI Taxonomy" id="2950279"/>
    <lineage>
        <taxon>Bacteria</taxon>
        <taxon>Bacillati</taxon>
        <taxon>Actinomycetota</taxon>
        <taxon>Actinomycetes</taxon>
        <taxon>Propionibacteriales</taxon>
        <taxon>Nocardioidaceae</taxon>
        <taxon>Nocardioides</taxon>
    </lineage>
</organism>
<dbReference type="Gene3D" id="3.40.50.2000">
    <property type="entry name" value="Glycogen Phosphorylase B"/>
    <property type="match status" value="2"/>
</dbReference>
<evidence type="ECO:0000256" key="1">
    <source>
        <dbReference type="ARBA" id="ARBA00009481"/>
    </source>
</evidence>
<feature type="domain" description="Glycosyl transferase family 1" evidence="4">
    <location>
        <begin position="196"/>
        <end position="353"/>
    </location>
</feature>
<proteinExistence type="inferred from homology"/>
<gene>
    <name evidence="6" type="ORF">NCI01_17255</name>
</gene>
<evidence type="ECO:0000256" key="2">
    <source>
        <dbReference type="ARBA" id="ARBA00022676"/>
    </source>
</evidence>
<name>A0ABT1L0L8_9ACTN</name>
<dbReference type="EMBL" id="JANARS010000008">
    <property type="protein sequence ID" value="MCP3423555.1"/>
    <property type="molecule type" value="Genomic_DNA"/>
</dbReference>
<evidence type="ECO:0000313" key="6">
    <source>
        <dbReference type="EMBL" id="MCP3423555.1"/>
    </source>
</evidence>
<protein>
    <submittedName>
        <fullName evidence="6">Glycosyltransferase family 4 protein</fullName>
    </submittedName>
</protein>
<dbReference type="Pfam" id="PF00534">
    <property type="entry name" value="Glycos_transf_1"/>
    <property type="match status" value="1"/>
</dbReference>
<dbReference type="CDD" id="cd03801">
    <property type="entry name" value="GT4_PimA-like"/>
    <property type="match status" value="1"/>
</dbReference>